<keyword evidence="2" id="KW-0808">Transferase</keyword>
<dbReference type="Proteomes" id="UP000306575">
    <property type="component" value="Unassembled WGS sequence"/>
</dbReference>
<dbReference type="PROSITE" id="PS51186">
    <property type="entry name" value="GNAT"/>
    <property type="match status" value="1"/>
</dbReference>
<accession>A0A4U7N122</accession>
<feature type="domain" description="N-acetyltransferase" evidence="1">
    <location>
        <begin position="2"/>
        <end position="158"/>
    </location>
</feature>
<dbReference type="AlphaFoldDB" id="A0A4U7N122"/>
<dbReference type="EMBL" id="SULI01000013">
    <property type="protein sequence ID" value="TKZ19332.1"/>
    <property type="molecule type" value="Genomic_DNA"/>
</dbReference>
<reference evidence="2 3" key="1">
    <citation type="submission" date="2019-04" db="EMBL/GenBank/DDBJ databases">
        <title>Genome sequence of Pelagicola litoralis CL-ES2.</title>
        <authorList>
            <person name="Cao J."/>
        </authorList>
    </citation>
    <scope>NUCLEOTIDE SEQUENCE [LARGE SCALE GENOMIC DNA]</scope>
    <source>
        <strain evidence="2 3">CL-ES2</strain>
    </source>
</reference>
<dbReference type="InterPro" id="IPR016181">
    <property type="entry name" value="Acyl_CoA_acyltransferase"/>
</dbReference>
<dbReference type="InterPro" id="IPR000182">
    <property type="entry name" value="GNAT_dom"/>
</dbReference>
<evidence type="ECO:0000313" key="2">
    <source>
        <dbReference type="EMBL" id="TKZ19332.1"/>
    </source>
</evidence>
<dbReference type="OrthoDB" id="5997585at2"/>
<comment type="caution">
    <text evidence="2">The sequence shown here is derived from an EMBL/GenBank/DDBJ whole genome shotgun (WGS) entry which is preliminary data.</text>
</comment>
<name>A0A4U7N122_9RHOB</name>
<keyword evidence="3" id="KW-1185">Reference proteome</keyword>
<evidence type="ECO:0000259" key="1">
    <source>
        <dbReference type="PROSITE" id="PS51186"/>
    </source>
</evidence>
<dbReference type="RefSeq" id="WP_138016516.1">
    <property type="nucleotide sequence ID" value="NZ_SULI01000013.1"/>
</dbReference>
<dbReference type="Gene3D" id="3.40.630.30">
    <property type="match status" value="1"/>
</dbReference>
<evidence type="ECO:0000313" key="3">
    <source>
        <dbReference type="Proteomes" id="UP000306575"/>
    </source>
</evidence>
<proteinExistence type="predicted"/>
<organism evidence="2 3">
    <name type="scientific">Shimia litoralis</name>
    <dbReference type="NCBI Taxonomy" id="420403"/>
    <lineage>
        <taxon>Bacteria</taxon>
        <taxon>Pseudomonadati</taxon>
        <taxon>Pseudomonadota</taxon>
        <taxon>Alphaproteobacteria</taxon>
        <taxon>Rhodobacterales</taxon>
        <taxon>Roseobacteraceae</taxon>
    </lineage>
</organism>
<protein>
    <submittedName>
        <fullName evidence="2">GNAT family N-acetyltransferase</fullName>
    </submittedName>
</protein>
<dbReference type="GO" id="GO:0016747">
    <property type="term" value="F:acyltransferase activity, transferring groups other than amino-acyl groups"/>
    <property type="evidence" value="ECO:0007669"/>
    <property type="project" value="InterPro"/>
</dbReference>
<dbReference type="SUPFAM" id="SSF55729">
    <property type="entry name" value="Acyl-CoA N-acyltransferases (Nat)"/>
    <property type="match status" value="1"/>
</dbReference>
<gene>
    <name evidence="2" type="ORF">FAP39_11325</name>
</gene>
<sequence>MMSVRAGATADLREVADLLNDIILAGGTSALTTPLSASALGDWLNANRDRSAWHVATGPQGDILGFQWIGPWDHLPSNACDIGTFVKIGQIKLGIGSSLFEATCDAALDLGYDWINANIRADNSGGLAYYQSRGFRIWDRLEGVALSNGHIVDKILKRYDLRDT</sequence>